<dbReference type="PROSITE" id="PS50987">
    <property type="entry name" value="HTH_ARSR_2"/>
    <property type="match status" value="1"/>
</dbReference>
<evidence type="ECO:0000313" key="2">
    <source>
        <dbReference type="EMBL" id="MBB2160292.1"/>
    </source>
</evidence>
<name>A0A7W4ICI2_9PROT</name>
<proteinExistence type="predicted"/>
<protein>
    <submittedName>
        <fullName evidence="2">Helix-turn-helix transcriptional regulator</fullName>
    </submittedName>
</protein>
<dbReference type="InterPro" id="IPR036388">
    <property type="entry name" value="WH-like_DNA-bd_sf"/>
</dbReference>
<dbReference type="GO" id="GO:0003700">
    <property type="term" value="F:DNA-binding transcription factor activity"/>
    <property type="evidence" value="ECO:0007669"/>
    <property type="project" value="InterPro"/>
</dbReference>
<organism evidence="2 3">
    <name type="scientific">Gluconacetobacter sacchari</name>
    <dbReference type="NCBI Taxonomy" id="92759"/>
    <lineage>
        <taxon>Bacteria</taxon>
        <taxon>Pseudomonadati</taxon>
        <taxon>Pseudomonadota</taxon>
        <taxon>Alphaproteobacteria</taxon>
        <taxon>Acetobacterales</taxon>
        <taxon>Acetobacteraceae</taxon>
        <taxon>Gluconacetobacter</taxon>
    </lineage>
</organism>
<dbReference type="SUPFAM" id="SSF46785">
    <property type="entry name" value="Winged helix' DNA-binding domain"/>
    <property type="match status" value="1"/>
</dbReference>
<feature type="domain" description="HTH arsR-type" evidence="1">
    <location>
        <begin position="10"/>
        <end position="108"/>
    </location>
</feature>
<reference evidence="2 3" key="1">
    <citation type="submission" date="2020-04" db="EMBL/GenBank/DDBJ databases">
        <title>Description of novel Gluconacetobacter.</title>
        <authorList>
            <person name="Sombolestani A."/>
        </authorList>
    </citation>
    <scope>NUCLEOTIDE SEQUENCE [LARGE SCALE GENOMIC DNA]</scope>
    <source>
        <strain evidence="2 3">LMG 19747</strain>
    </source>
</reference>
<accession>A0A7W4ICI2</accession>
<evidence type="ECO:0000259" key="1">
    <source>
        <dbReference type="PROSITE" id="PS50987"/>
    </source>
</evidence>
<dbReference type="InterPro" id="IPR036390">
    <property type="entry name" value="WH_DNA-bd_sf"/>
</dbReference>
<sequence length="124" mass="13358">MARDESGISHPDEATLSLEAIFHALSDPYRLRIVRSLAASACPLNCGDLSFDRPKSSMSHHFRILRAAGVLHTTTQGVEHRNSLRRDALDRRFPGLMAAILGETGRPATPAIMDPACHAGGADS</sequence>
<dbReference type="RefSeq" id="WP_182997143.1">
    <property type="nucleotide sequence ID" value="NZ_JABEQJ010000009.1"/>
</dbReference>
<comment type="caution">
    <text evidence="2">The sequence shown here is derived from an EMBL/GenBank/DDBJ whole genome shotgun (WGS) entry which is preliminary data.</text>
</comment>
<dbReference type="InterPro" id="IPR011991">
    <property type="entry name" value="ArsR-like_HTH"/>
</dbReference>
<dbReference type="Proteomes" id="UP000589085">
    <property type="component" value="Unassembled WGS sequence"/>
</dbReference>
<gene>
    <name evidence="2" type="ORF">HLH48_08905</name>
</gene>
<dbReference type="Pfam" id="PF12840">
    <property type="entry name" value="HTH_20"/>
    <property type="match status" value="1"/>
</dbReference>
<dbReference type="EMBL" id="JABEQJ010000009">
    <property type="protein sequence ID" value="MBB2160292.1"/>
    <property type="molecule type" value="Genomic_DNA"/>
</dbReference>
<dbReference type="SMART" id="SM00418">
    <property type="entry name" value="HTH_ARSR"/>
    <property type="match status" value="1"/>
</dbReference>
<dbReference type="Gene3D" id="1.10.10.10">
    <property type="entry name" value="Winged helix-like DNA-binding domain superfamily/Winged helix DNA-binding domain"/>
    <property type="match status" value="1"/>
</dbReference>
<dbReference type="AlphaFoldDB" id="A0A7W4ICI2"/>
<dbReference type="InterPro" id="IPR001845">
    <property type="entry name" value="HTH_ArsR_DNA-bd_dom"/>
</dbReference>
<dbReference type="CDD" id="cd00090">
    <property type="entry name" value="HTH_ARSR"/>
    <property type="match status" value="1"/>
</dbReference>
<evidence type="ECO:0000313" key="3">
    <source>
        <dbReference type="Proteomes" id="UP000589085"/>
    </source>
</evidence>